<protein>
    <recommendedName>
        <fullName evidence="4">PHF5-like protein</fullName>
    </recommendedName>
</protein>
<evidence type="ECO:0000313" key="2">
    <source>
        <dbReference type="EMBL" id="RKP02171.1"/>
    </source>
</evidence>
<organism evidence="2 3">
    <name type="scientific">Caulochytrium protostelioides</name>
    <dbReference type="NCBI Taxonomy" id="1555241"/>
    <lineage>
        <taxon>Eukaryota</taxon>
        <taxon>Fungi</taxon>
        <taxon>Fungi incertae sedis</taxon>
        <taxon>Chytridiomycota</taxon>
        <taxon>Chytridiomycota incertae sedis</taxon>
        <taxon>Chytridiomycetes</taxon>
        <taxon>Caulochytriales</taxon>
        <taxon>Caulochytriaceae</taxon>
        <taxon>Caulochytrium</taxon>
    </lineage>
</organism>
<evidence type="ECO:0008006" key="4">
    <source>
        <dbReference type="Google" id="ProtNLM"/>
    </source>
</evidence>
<keyword evidence="3" id="KW-1185">Reference proteome</keyword>
<dbReference type="InterPro" id="IPR005345">
    <property type="entry name" value="PHF5"/>
</dbReference>
<dbReference type="GO" id="GO:0000398">
    <property type="term" value="P:mRNA splicing, via spliceosome"/>
    <property type="evidence" value="ECO:0007669"/>
    <property type="project" value="InterPro"/>
</dbReference>
<dbReference type="Proteomes" id="UP000274922">
    <property type="component" value="Unassembled WGS sequence"/>
</dbReference>
<dbReference type="EMBL" id="ML014150">
    <property type="protein sequence ID" value="RKP02171.1"/>
    <property type="molecule type" value="Genomic_DNA"/>
</dbReference>
<dbReference type="Pfam" id="PF03660">
    <property type="entry name" value="PHF5"/>
    <property type="match status" value="1"/>
</dbReference>
<reference evidence="3" key="1">
    <citation type="journal article" date="2018" name="Nat. Microbiol.">
        <title>Leveraging single-cell genomics to expand the fungal tree of life.</title>
        <authorList>
            <person name="Ahrendt S.R."/>
            <person name="Quandt C.A."/>
            <person name="Ciobanu D."/>
            <person name="Clum A."/>
            <person name="Salamov A."/>
            <person name="Andreopoulos B."/>
            <person name="Cheng J.F."/>
            <person name="Woyke T."/>
            <person name="Pelin A."/>
            <person name="Henrissat B."/>
            <person name="Reynolds N.K."/>
            <person name="Benny G.L."/>
            <person name="Smith M.E."/>
            <person name="James T.Y."/>
            <person name="Grigoriev I.V."/>
        </authorList>
    </citation>
    <scope>NUCLEOTIDE SEQUENCE [LARGE SCALE GENOMIC DNA]</scope>
    <source>
        <strain evidence="3">ATCC 52028</strain>
    </source>
</reference>
<dbReference type="PIRSF" id="PIRSF016468">
    <property type="entry name" value="PHF5"/>
    <property type="match status" value="1"/>
</dbReference>
<evidence type="ECO:0000313" key="3">
    <source>
        <dbReference type="Proteomes" id="UP000274922"/>
    </source>
</evidence>
<dbReference type="OrthoDB" id="10248186at2759"/>
<gene>
    <name evidence="2" type="ORF">CXG81DRAFT_29575</name>
</gene>
<name>A0A4P9XAP7_9FUNG</name>
<accession>A0A4P9XAP7</accession>
<dbReference type="AlphaFoldDB" id="A0A4P9XAP7"/>
<dbReference type="STRING" id="1555241.A0A4P9XAP7"/>
<sequence>MSRHTSDLIMCRKQPGTPIGRLCENCDGRCVICDSLVKPKEIVRICDACNYGQLAGKCILCGAAGVSDAYYCVECVLQEKDRDGCPKIVNVGASKTDSFYERKRHGPRG</sequence>
<comment type="similarity">
    <text evidence="1">Belongs to the PHF5 family.</text>
</comment>
<proteinExistence type="inferred from homology"/>
<evidence type="ECO:0000256" key="1">
    <source>
        <dbReference type="ARBA" id="ARBA00008626"/>
    </source>
</evidence>
<dbReference type="PANTHER" id="PTHR13120">
    <property type="entry name" value="PHD FINGER-LIKE DOMAIN-CONTAINING PROTEIN 5A"/>
    <property type="match status" value="1"/>
</dbReference>